<gene>
    <name evidence="1" type="ORF">ANN_14163</name>
</gene>
<evidence type="ECO:0000313" key="2">
    <source>
        <dbReference type="Proteomes" id="UP001148838"/>
    </source>
</evidence>
<protein>
    <submittedName>
        <fullName evidence="1">Uncharacterized protein</fullName>
    </submittedName>
</protein>
<dbReference type="Proteomes" id="UP001148838">
    <property type="component" value="Unassembled WGS sequence"/>
</dbReference>
<organism evidence="1 2">
    <name type="scientific">Periplaneta americana</name>
    <name type="common">American cockroach</name>
    <name type="synonym">Blatta americana</name>
    <dbReference type="NCBI Taxonomy" id="6978"/>
    <lineage>
        <taxon>Eukaryota</taxon>
        <taxon>Metazoa</taxon>
        <taxon>Ecdysozoa</taxon>
        <taxon>Arthropoda</taxon>
        <taxon>Hexapoda</taxon>
        <taxon>Insecta</taxon>
        <taxon>Pterygota</taxon>
        <taxon>Neoptera</taxon>
        <taxon>Polyneoptera</taxon>
        <taxon>Dictyoptera</taxon>
        <taxon>Blattodea</taxon>
        <taxon>Blattoidea</taxon>
        <taxon>Blattidae</taxon>
        <taxon>Blattinae</taxon>
        <taxon>Periplaneta</taxon>
    </lineage>
</organism>
<proteinExistence type="predicted"/>
<comment type="caution">
    <text evidence="1">The sequence shown here is derived from an EMBL/GenBank/DDBJ whole genome shotgun (WGS) entry which is preliminary data.</text>
</comment>
<name>A0ABQ8SVJ4_PERAM</name>
<keyword evidence="2" id="KW-1185">Reference proteome</keyword>
<accession>A0ABQ8SVJ4</accession>
<sequence>MITVAGGVNEASNRLQRGDHFYLNSTLPSTTSILPFSGLELMLPAIPSGTERLRPHTREVTLQIPGMDHRSHFNNTTAFEISIQSRADRIESREVKEPKFSERVTLPEGGASLPCRYVDEYMPYQAVRKTELGDIEEQLEEEQFGFRKGKGMRDATGLL</sequence>
<reference evidence="1 2" key="1">
    <citation type="journal article" date="2022" name="Allergy">
        <title>Genome assembly and annotation of Periplaneta americana reveal a comprehensive cockroach allergen profile.</title>
        <authorList>
            <person name="Wang L."/>
            <person name="Xiong Q."/>
            <person name="Saelim N."/>
            <person name="Wang L."/>
            <person name="Nong W."/>
            <person name="Wan A.T."/>
            <person name="Shi M."/>
            <person name="Liu X."/>
            <person name="Cao Q."/>
            <person name="Hui J.H.L."/>
            <person name="Sookrung N."/>
            <person name="Leung T.F."/>
            <person name="Tungtrongchitr A."/>
            <person name="Tsui S.K.W."/>
        </authorList>
    </citation>
    <scope>NUCLEOTIDE SEQUENCE [LARGE SCALE GENOMIC DNA]</scope>
    <source>
        <strain evidence="1">PWHHKU_190912</strain>
    </source>
</reference>
<dbReference type="EMBL" id="JAJSOF020000019">
    <property type="protein sequence ID" value="KAJ4438224.1"/>
    <property type="molecule type" value="Genomic_DNA"/>
</dbReference>
<evidence type="ECO:0000313" key="1">
    <source>
        <dbReference type="EMBL" id="KAJ4438224.1"/>
    </source>
</evidence>